<dbReference type="RefSeq" id="WP_180153091.1">
    <property type="nucleotide sequence ID" value="NZ_JACCEM010000001.1"/>
</dbReference>
<feature type="domain" description="HTH gntR-type" evidence="4">
    <location>
        <begin position="1"/>
        <end position="68"/>
    </location>
</feature>
<reference evidence="5 6" key="1">
    <citation type="submission" date="2020-07" db="EMBL/GenBank/DDBJ databases">
        <title>Taxonomic revisions and descriptions of new bacterial species based on genomic comparisons in the high-G+C-content subgroup of the family Alcaligenaceae.</title>
        <authorList>
            <person name="Szabo A."/>
            <person name="Felfoldi T."/>
        </authorList>
    </citation>
    <scope>NUCLEOTIDE SEQUENCE [LARGE SCALE GENOMIC DNA]</scope>
    <source>
        <strain evidence="5 6">LMG 24012</strain>
    </source>
</reference>
<gene>
    <name evidence="5" type="ORF">H0A72_01285</name>
</gene>
<dbReference type="Gene3D" id="1.10.10.10">
    <property type="entry name" value="Winged helix-like DNA-binding domain superfamily/Winged helix DNA-binding domain"/>
    <property type="match status" value="1"/>
</dbReference>
<dbReference type="Pfam" id="PF07729">
    <property type="entry name" value="FCD"/>
    <property type="match status" value="1"/>
</dbReference>
<dbReference type="PROSITE" id="PS50949">
    <property type="entry name" value="HTH_GNTR"/>
    <property type="match status" value="1"/>
</dbReference>
<evidence type="ECO:0000313" key="6">
    <source>
        <dbReference type="Proteomes" id="UP000559809"/>
    </source>
</evidence>
<dbReference type="SMART" id="SM00345">
    <property type="entry name" value="HTH_GNTR"/>
    <property type="match status" value="1"/>
</dbReference>
<dbReference type="InterPro" id="IPR036390">
    <property type="entry name" value="WH_DNA-bd_sf"/>
</dbReference>
<name>A0A853FQA5_9BURK</name>
<dbReference type="SMART" id="SM00895">
    <property type="entry name" value="FCD"/>
    <property type="match status" value="1"/>
</dbReference>
<dbReference type="GO" id="GO:0003677">
    <property type="term" value="F:DNA binding"/>
    <property type="evidence" value="ECO:0007669"/>
    <property type="project" value="UniProtKB-KW"/>
</dbReference>
<keyword evidence="1" id="KW-0805">Transcription regulation</keyword>
<evidence type="ECO:0000259" key="4">
    <source>
        <dbReference type="PROSITE" id="PS50949"/>
    </source>
</evidence>
<dbReference type="SUPFAM" id="SSF48008">
    <property type="entry name" value="GntR ligand-binding domain-like"/>
    <property type="match status" value="1"/>
</dbReference>
<dbReference type="PANTHER" id="PTHR43537">
    <property type="entry name" value="TRANSCRIPTIONAL REGULATOR, GNTR FAMILY"/>
    <property type="match status" value="1"/>
</dbReference>
<dbReference type="GO" id="GO:0003700">
    <property type="term" value="F:DNA-binding transcription factor activity"/>
    <property type="evidence" value="ECO:0007669"/>
    <property type="project" value="InterPro"/>
</dbReference>
<dbReference type="AlphaFoldDB" id="A0A853FQA5"/>
<keyword evidence="3" id="KW-0804">Transcription</keyword>
<dbReference type="Gene3D" id="1.20.120.530">
    <property type="entry name" value="GntR ligand-binding domain-like"/>
    <property type="match status" value="1"/>
</dbReference>
<dbReference type="Proteomes" id="UP000559809">
    <property type="component" value="Unassembled WGS sequence"/>
</dbReference>
<evidence type="ECO:0000313" key="5">
    <source>
        <dbReference type="EMBL" id="NYT47935.1"/>
    </source>
</evidence>
<evidence type="ECO:0000256" key="2">
    <source>
        <dbReference type="ARBA" id="ARBA00023125"/>
    </source>
</evidence>
<dbReference type="SUPFAM" id="SSF46785">
    <property type="entry name" value="Winged helix' DNA-binding domain"/>
    <property type="match status" value="1"/>
</dbReference>
<dbReference type="Pfam" id="PF00392">
    <property type="entry name" value="GntR"/>
    <property type="match status" value="1"/>
</dbReference>
<dbReference type="InterPro" id="IPR000524">
    <property type="entry name" value="Tscrpt_reg_HTH_GntR"/>
</dbReference>
<comment type="caution">
    <text evidence="5">The sequence shown here is derived from an EMBL/GenBank/DDBJ whole genome shotgun (WGS) entry which is preliminary data.</text>
</comment>
<evidence type="ECO:0000256" key="1">
    <source>
        <dbReference type="ARBA" id="ARBA00023015"/>
    </source>
</evidence>
<dbReference type="InterPro" id="IPR008920">
    <property type="entry name" value="TF_FadR/GntR_C"/>
</dbReference>
<accession>A0A853FQA5</accession>
<organism evidence="5 6">
    <name type="scientific">Parapusillimonas granuli</name>
    <dbReference type="NCBI Taxonomy" id="380911"/>
    <lineage>
        <taxon>Bacteria</taxon>
        <taxon>Pseudomonadati</taxon>
        <taxon>Pseudomonadota</taxon>
        <taxon>Betaproteobacteria</taxon>
        <taxon>Burkholderiales</taxon>
        <taxon>Alcaligenaceae</taxon>
        <taxon>Parapusillimonas</taxon>
    </lineage>
</organism>
<evidence type="ECO:0000256" key="3">
    <source>
        <dbReference type="ARBA" id="ARBA00023163"/>
    </source>
</evidence>
<keyword evidence="2" id="KW-0238">DNA-binding</keyword>
<keyword evidence="6" id="KW-1185">Reference proteome</keyword>
<dbReference type="InterPro" id="IPR036388">
    <property type="entry name" value="WH-like_DNA-bd_sf"/>
</dbReference>
<dbReference type="InterPro" id="IPR011711">
    <property type="entry name" value="GntR_C"/>
</dbReference>
<proteinExistence type="predicted"/>
<protein>
    <submittedName>
        <fullName evidence="5">GntR family transcriptional regulator</fullName>
    </submittedName>
</protein>
<sequence length="317" mass="35578">MKSQSAIVPKIIDMVRQQQLPVGTHLAAQRIADEIRVSRSPVNEALQLLCDNGIVVRRKNRGYFLAKDLSKDSLSPKKLKQLAGEDVVSKAYFALADDLLTGAIPAECSETLIKTRYALTASQAQSLLRRIANEGWARRKPGYGWEFSSMMTTPESLLQSYRLRLALEPAALLEPTYHIEPAVIQRCREAEHHLLNGGIDTDTADQLHDRGVRFHESLVEASGNPYFIETIKRVNQVRRLLSYRSMRDRERYREHCEQHLAILDLLEQGRNKEASDALKAHLQATLKNLSSIRGLLGDGRASAAKRGEGRRARCSGS</sequence>
<dbReference type="PANTHER" id="PTHR43537:SF51">
    <property type="entry name" value="HTH-TYPE TRANSCRIPTIONAL REGULATOR LGOR-RELATED"/>
    <property type="match status" value="1"/>
</dbReference>
<dbReference type="EMBL" id="JACCEM010000001">
    <property type="protein sequence ID" value="NYT47935.1"/>
    <property type="molecule type" value="Genomic_DNA"/>
</dbReference>